<comment type="caution">
    <text evidence="11">The sequence shown here is derived from an EMBL/GenBank/DDBJ whole genome shotgun (WGS) entry which is preliminary data.</text>
</comment>
<evidence type="ECO:0000256" key="1">
    <source>
        <dbReference type="ARBA" id="ARBA00005049"/>
    </source>
</evidence>
<dbReference type="GO" id="GO:0009236">
    <property type="term" value="P:cobalamin biosynthetic process"/>
    <property type="evidence" value="ECO:0007669"/>
    <property type="project" value="UniProtKB-UniRule"/>
</dbReference>
<comment type="similarity">
    <text evidence="2 10">Belongs to the CobT family.</text>
</comment>
<keyword evidence="12" id="KW-1185">Reference proteome</keyword>
<dbReference type="EMBL" id="QGTJ01000002">
    <property type="protein sequence ID" value="PWV64462.1"/>
    <property type="molecule type" value="Genomic_DNA"/>
</dbReference>
<sequence length="347" mass="35109">MSIDWLADPIPASDRDARLAALQRQMQLTKPAGALGRLEALAVRLAGLQRCVCPQLERVRIVVFAADHGVAAAGVSAYPQAVTAEMVRNFARGGAAISVLARTLGAELEVVNVGTVAALEPLAGVIDARVGPGTANFVRAPAMSDEQLEQALAAGRTAAERAMLAGAQLFIGGEMGIGNTTAAAALAAALLGLPTAELVGPGTGLDAAGVAAKIRIVDAALARAQAATPLAALRELGGFEIAALAAAYLAAAQRGVPSLVDGFITSVAALVALRMQPELADWLLFAHRSAEPGHRHVLAACAAEPLLELGLRLGEGSGAALALPLLRSACTLHGEMATFAEAGVSQA</sequence>
<dbReference type="NCBIfam" id="NF000996">
    <property type="entry name" value="PRK00105.1"/>
    <property type="match status" value="1"/>
</dbReference>
<evidence type="ECO:0000256" key="10">
    <source>
        <dbReference type="HAMAP-Rule" id="MF_00230"/>
    </source>
</evidence>
<dbReference type="InterPro" id="IPR017846">
    <property type="entry name" value="Nict_dMeBzImd_PRibTrfase_bact"/>
</dbReference>
<dbReference type="Proteomes" id="UP000246569">
    <property type="component" value="Unassembled WGS sequence"/>
</dbReference>
<dbReference type="InterPro" id="IPR036087">
    <property type="entry name" value="Nict_dMeBzImd_PRibTrfase_sf"/>
</dbReference>
<evidence type="ECO:0000256" key="9">
    <source>
        <dbReference type="ARBA" id="ARBA00047340"/>
    </source>
</evidence>
<evidence type="ECO:0000256" key="5">
    <source>
        <dbReference type="ARBA" id="ARBA00022573"/>
    </source>
</evidence>
<reference evidence="11 12" key="1">
    <citation type="submission" date="2018-05" db="EMBL/GenBank/DDBJ databases">
        <title>Genomic Encyclopedia of Type Strains, Phase IV (KMG-IV): sequencing the most valuable type-strain genomes for metagenomic binning, comparative biology and taxonomic classification.</title>
        <authorList>
            <person name="Goeker M."/>
        </authorList>
    </citation>
    <scope>NUCLEOTIDE SEQUENCE [LARGE SCALE GENOMIC DNA]</scope>
    <source>
        <strain evidence="11 12">DSM 23606</strain>
    </source>
</reference>
<dbReference type="EC" id="2.4.2.21" evidence="3 10"/>
<comment type="function">
    <text evidence="10">Catalyzes the synthesis of alpha-ribazole-5'-phosphate from nicotinate mononucleotide (NAMN) and 5,6-dimethylbenzimidazole (DMB).</text>
</comment>
<gene>
    <name evidence="10" type="primary">cobT</name>
    <name evidence="11" type="ORF">C7443_102111</name>
</gene>
<dbReference type="NCBIfam" id="TIGR03160">
    <property type="entry name" value="cobT_DBIPRT"/>
    <property type="match status" value="1"/>
</dbReference>
<dbReference type="RefSeq" id="WP_110017124.1">
    <property type="nucleotide sequence ID" value="NZ_QGTJ01000002.1"/>
</dbReference>
<evidence type="ECO:0000256" key="3">
    <source>
        <dbReference type="ARBA" id="ARBA00011991"/>
    </source>
</evidence>
<feature type="active site" description="Proton acceptor" evidence="10">
    <location>
        <position position="315"/>
    </location>
</feature>
<comment type="pathway">
    <text evidence="1 10">Nucleoside biosynthesis; alpha-ribazole biosynthesis; alpha-ribazole from 5,6-dimethylbenzimidazole: step 1/2.</text>
</comment>
<keyword evidence="6 10" id="KW-0328">Glycosyltransferase</keyword>
<evidence type="ECO:0000313" key="11">
    <source>
        <dbReference type="EMBL" id="PWV64462.1"/>
    </source>
</evidence>
<dbReference type="Gene3D" id="3.40.50.10210">
    <property type="match status" value="1"/>
</dbReference>
<evidence type="ECO:0000256" key="4">
    <source>
        <dbReference type="ARBA" id="ARBA00015486"/>
    </source>
</evidence>
<evidence type="ECO:0000256" key="8">
    <source>
        <dbReference type="ARBA" id="ARBA00030686"/>
    </source>
</evidence>
<dbReference type="FunFam" id="3.40.50.10210:FF:000001">
    <property type="entry name" value="Nicotinate-nucleotide--dimethylbenzimidazole phosphoribosyltransferase"/>
    <property type="match status" value="1"/>
</dbReference>
<dbReference type="OrthoDB" id="9781491at2"/>
<dbReference type="InterPro" id="IPR023195">
    <property type="entry name" value="Nict_dMeBzImd_PRibTrfase_N"/>
</dbReference>
<keyword evidence="7 10" id="KW-0808">Transferase</keyword>
<protein>
    <recommendedName>
        <fullName evidence="4 10">Nicotinate-nucleotide--dimethylbenzimidazole phosphoribosyltransferase</fullName>
        <shortName evidence="10">NN:DBI PRT</shortName>
        <ecNumber evidence="3 10">2.4.2.21</ecNumber>
    </recommendedName>
    <alternativeName>
        <fullName evidence="8 10">N(1)-alpha-phosphoribosyltransferase</fullName>
    </alternativeName>
</protein>
<evidence type="ECO:0000256" key="2">
    <source>
        <dbReference type="ARBA" id="ARBA00007110"/>
    </source>
</evidence>
<dbReference type="Pfam" id="PF02277">
    <property type="entry name" value="DBI_PRT"/>
    <property type="match status" value="1"/>
</dbReference>
<accession>A0A317MYL8</accession>
<dbReference type="PANTHER" id="PTHR43463:SF1">
    <property type="entry name" value="NICOTINATE-NUCLEOTIDE--DIMETHYLBENZIMIDAZOLE PHOSPHORIBOSYLTRANSFERASE"/>
    <property type="match status" value="1"/>
</dbReference>
<dbReference type="CDD" id="cd02439">
    <property type="entry name" value="DMB-PRT_CobT"/>
    <property type="match status" value="1"/>
</dbReference>
<proteinExistence type="inferred from homology"/>
<dbReference type="GO" id="GO:0008939">
    <property type="term" value="F:nicotinate-nucleotide-dimethylbenzimidazole phosphoribosyltransferase activity"/>
    <property type="evidence" value="ECO:0007669"/>
    <property type="project" value="UniProtKB-UniRule"/>
</dbReference>
<dbReference type="PANTHER" id="PTHR43463">
    <property type="entry name" value="NICOTINATE-NUCLEOTIDE--DIMETHYLBENZIMIDAZOLE PHOSPHORIBOSYLTRANSFERASE"/>
    <property type="match status" value="1"/>
</dbReference>
<dbReference type="InterPro" id="IPR003200">
    <property type="entry name" value="Nict_dMeBzImd_PRibTrfase"/>
</dbReference>
<evidence type="ECO:0000256" key="6">
    <source>
        <dbReference type="ARBA" id="ARBA00022676"/>
    </source>
</evidence>
<dbReference type="HAMAP" id="MF_00230">
    <property type="entry name" value="CobT"/>
    <property type="match status" value="1"/>
</dbReference>
<evidence type="ECO:0000256" key="7">
    <source>
        <dbReference type="ARBA" id="ARBA00022679"/>
    </source>
</evidence>
<organism evidence="11 12">
    <name type="scientific">Plasticicumulans acidivorans</name>
    <dbReference type="NCBI Taxonomy" id="886464"/>
    <lineage>
        <taxon>Bacteria</taxon>
        <taxon>Pseudomonadati</taxon>
        <taxon>Pseudomonadota</taxon>
        <taxon>Gammaproteobacteria</taxon>
        <taxon>Candidatus Competibacteraceae</taxon>
        <taxon>Plasticicumulans</taxon>
    </lineage>
</organism>
<dbReference type="SUPFAM" id="SSF52733">
    <property type="entry name" value="Nicotinate mononucleotide:5,6-dimethylbenzimidazole phosphoribosyltransferase (CobT)"/>
    <property type="match status" value="1"/>
</dbReference>
<dbReference type="AlphaFoldDB" id="A0A317MYL8"/>
<dbReference type="UniPathway" id="UPA00061">
    <property type="reaction ID" value="UER00516"/>
</dbReference>
<name>A0A317MYL8_9GAMM</name>
<keyword evidence="5 10" id="KW-0169">Cobalamin biosynthesis</keyword>
<dbReference type="Gene3D" id="1.10.1610.10">
    <property type="match status" value="1"/>
</dbReference>
<evidence type="ECO:0000313" key="12">
    <source>
        <dbReference type="Proteomes" id="UP000246569"/>
    </source>
</evidence>
<comment type="catalytic activity">
    <reaction evidence="9 10">
        <text>5,6-dimethylbenzimidazole + nicotinate beta-D-ribonucleotide = alpha-ribazole 5'-phosphate + nicotinate + H(+)</text>
        <dbReference type="Rhea" id="RHEA:11196"/>
        <dbReference type="ChEBI" id="CHEBI:15378"/>
        <dbReference type="ChEBI" id="CHEBI:15890"/>
        <dbReference type="ChEBI" id="CHEBI:32544"/>
        <dbReference type="ChEBI" id="CHEBI:57502"/>
        <dbReference type="ChEBI" id="CHEBI:57918"/>
        <dbReference type="EC" id="2.4.2.21"/>
    </reaction>
</comment>